<evidence type="ECO:0000313" key="6">
    <source>
        <dbReference type="EMBL" id="OOF69751.1"/>
    </source>
</evidence>
<evidence type="ECO:0000256" key="2">
    <source>
        <dbReference type="ARBA" id="ARBA00005695"/>
    </source>
</evidence>
<dbReference type="PROSITE" id="PS51257">
    <property type="entry name" value="PROKAR_LIPOPROTEIN"/>
    <property type="match status" value="1"/>
</dbReference>
<reference evidence="6 7" key="1">
    <citation type="submission" date="2016-10" db="EMBL/GenBank/DDBJ databases">
        <title>Rodentibacter gen. nov. and new species.</title>
        <authorList>
            <person name="Christensen H."/>
        </authorList>
    </citation>
    <scope>NUCLEOTIDE SEQUENCE [LARGE SCALE GENOMIC DNA]</scope>
    <source>
        <strain evidence="6 7">1998236014</strain>
    </source>
</reference>
<dbReference type="PROSITE" id="PS01040">
    <property type="entry name" value="SBP_BACTERIAL_5"/>
    <property type="match status" value="1"/>
</dbReference>
<dbReference type="InterPro" id="IPR039424">
    <property type="entry name" value="SBP_5"/>
</dbReference>
<evidence type="ECO:0000256" key="4">
    <source>
        <dbReference type="ARBA" id="ARBA00022729"/>
    </source>
</evidence>
<keyword evidence="4" id="KW-0732">Signal</keyword>
<evidence type="ECO:0000313" key="7">
    <source>
        <dbReference type="Proteomes" id="UP000188820"/>
    </source>
</evidence>
<comment type="caution">
    <text evidence="6">The sequence shown here is derived from an EMBL/GenBank/DDBJ whole genome shotgun (WGS) entry which is preliminary data.</text>
</comment>
<proteinExistence type="inferred from homology"/>
<dbReference type="InterPro" id="IPR000914">
    <property type="entry name" value="SBP_5_dom"/>
</dbReference>
<organism evidence="6 7">
    <name type="scientific">Rodentibacter caecimuris</name>
    <dbReference type="NCBI Taxonomy" id="1796644"/>
    <lineage>
        <taxon>Bacteria</taxon>
        <taxon>Pseudomonadati</taxon>
        <taxon>Pseudomonadota</taxon>
        <taxon>Gammaproteobacteria</taxon>
        <taxon>Pasteurellales</taxon>
        <taxon>Pasteurellaceae</taxon>
        <taxon>Rodentibacter</taxon>
    </lineage>
</organism>
<keyword evidence="7" id="KW-1185">Reference proteome</keyword>
<dbReference type="PANTHER" id="PTHR30290">
    <property type="entry name" value="PERIPLASMIC BINDING COMPONENT OF ABC TRANSPORTER"/>
    <property type="match status" value="1"/>
</dbReference>
<gene>
    <name evidence="6" type="ORF">BKG89_05365</name>
</gene>
<dbReference type="SUPFAM" id="SSF53850">
    <property type="entry name" value="Periplasmic binding protein-like II"/>
    <property type="match status" value="1"/>
</dbReference>
<dbReference type="Gene3D" id="3.40.190.10">
    <property type="entry name" value="Periplasmic binding protein-like II"/>
    <property type="match status" value="1"/>
</dbReference>
<protein>
    <recommendedName>
        <fullName evidence="5">Solute-binding protein family 5 domain-containing protein</fullName>
    </recommendedName>
</protein>
<dbReference type="Gene3D" id="3.10.105.10">
    <property type="entry name" value="Dipeptide-binding Protein, Domain 3"/>
    <property type="match status" value="1"/>
</dbReference>
<comment type="subcellular location">
    <subcellularLocation>
        <location evidence="1">Cell envelope</location>
    </subcellularLocation>
</comment>
<dbReference type="Pfam" id="PF00496">
    <property type="entry name" value="SBP_bac_5"/>
    <property type="match status" value="1"/>
</dbReference>
<sequence length="517" mass="59454">MSKHYLGLKSAVIFLTVFIASCDKSQNTLDTPENKVSQLELLTESRRTKLVREIQGQMILDPLAVKTEEQGAIVRDLFEGLVIYDKKGDIIPGVAERWETQDNKTWRFFLREDAKWANGESVTAQDFILSWQNLAGSKSPLKSYLAFLNLKNAVPVLEHKLSVEKLGVSAENDRTLLIILDKPTPYLPAMLAHISLLPQYLQNSEQKVITNGAYSLTSYDEKHVRLSKNPFYWEKSKAGFSQVDYIRQSSTLGEISDLAINHRFTNLPQNENPKYLPKLCTYFYEFNLNDPTFAKSAVRKAIGSLISVKNITESEVPKGLASTQFLPKKMQVEQESEWVPIFAEQLLAENGINEQHPLKLVLSFDDEDLHQRVANRIQRQLAQSDMLRVTAESFPWRQLQERHITGEFQLIRSGWCADFNDPMAFFSLFYSKSPDNKTGYYNADFDRLFERALQTLLEKERSEIFLKLQQHVQQEHLVIPIFQYRTPIWVEATLMGIDGQNASGVVYSKDLWRKVQD</sequence>
<comment type="similarity">
    <text evidence="2">Belongs to the bacterial solute-binding protein 5 family.</text>
</comment>
<dbReference type="EMBL" id="MLAA01000023">
    <property type="protein sequence ID" value="OOF69751.1"/>
    <property type="molecule type" value="Genomic_DNA"/>
</dbReference>
<accession>A0ABX3KYB5</accession>
<dbReference type="InterPro" id="IPR030678">
    <property type="entry name" value="Peptide/Ni-bd"/>
</dbReference>
<dbReference type="PANTHER" id="PTHR30290:SF10">
    <property type="entry name" value="PERIPLASMIC OLIGOPEPTIDE-BINDING PROTEIN-RELATED"/>
    <property type="match status" value="1"/>
</dbReference>
<dbReference type="InterPro" id="IPR023765">
    <property type="entry name" value="SBP_5_CS"/>
</dbReference>
<dbReference type="RefSeq" id="WP_077463156.1">
    <property type="nucleotide sequence ID" value="NZ_MLAA01000023.1"/>
</dbReference>
<dbReference type="Gene3D" id="3.90.76.10">
    <property type="entry name" value="Dipeptide-binding Protein, Domain 1"/>
    <property type="match status" value="1"/>
</dbReference>
<evidence type="ECO:0000259" key="5">
    <source>
        <dbReference type="Pfam" id="PF00496"/>
    </source>
</evidence>
<dbReference type="PIRSF" id="PIRSF002741">
    <property type="entry name" value="MppA"/>
    <property type="match status" value="1"/>
</dbReference>
<name>A0ABX3KYB5_9PAST</name>
<evidence type="ECO:0000256" key="3">
    <source>
        <dbReference type="ARBA" id="ARBA00022448"/>
    </source>
</evidence>
<dbReference type="CDD" id="cd08504">
    <property type="entry name" value="PBP2_OppA"/>
    <property type="match status" value="1"/>
</dbReference>
<dbReference type="Proteomes" id="UP000188820">
    <property type="component" value="Unassembled WGS sequence"/>
</dbReference>
<keyword evidence="3" id="KW-0813">Transport</keyword>
<feature type="domain" description="Solute-binding protein family 5" evidence="5">
    <location>
        <begin position="90"/>
        <end position="436"/>
    </location>
</feature>
<evidence type="ECO:0000256" key="1">
    <source>
        <dbReference type="ARBA" id="ARBA00004196"/>
    </source>
</evidence>